<dbReference type="Proteomes" id="UP000324222">
    <property type="component" value="Unassembled WGS sequence"/>
</dbReference>
<dbReference type="EMBL" id="VSRR010064667">
    <property type="protein sequence ID" value="MPC84182.1"/>
    <property type="molecule type" value="Genomic_DNA"/>
</dbReference>
<comment type="caution">
    <text evidence="1">The sequence shown here is derived from an EMBL/GenBank/DDBJ whole genome shotgun (WGS) entry which is preliminary data.</text>
</comment>
<dbReference type="AlphaFoldDB" id="A0A5B7IK36"/>
<evidence type="ECO:0000313" key="1">
    <source>
        <dbReference type="EMBL" id="MPC84182.1"/>
    </source>
</evidence>
<evidence type="ECO:0000313" key="2">
    <source>
        <dbReference type="Proteomes" id="UP000324222"/>
    </source>
</evidence>
<keyword evidence="2" id="KW-1185">Reference proteome</keyword>
<protein>
    <submittedName>
        <fullName evidence="1">Uncharacterized protein</fullName>
    </submittedName>
</protein>
<organism evidence="1 2">
    <name type="scientific">Portunus trituberculatus</name>
    <name type="common">Swimming crab</name>
    <name type="synonym">Neptunus trituberculatus</name>
    <dbReference type="NCBI Taxonomy" id="210409"/>
    <lineage>
        <taxon>Eukaryota</taxon>
        <taxon>Metazoa</taxon>
        <taxon>Ecdysozoa</taxon>
        <taxon>Arthropoda</taxon>
        <taxon>Crustacea</taxon>
        <taxon>Multicrustacea</taxon>
        <taxon>Malacostraca</taxon>
        <taxon>Eumalacostraca</taxon>
        <taxon>Eucarida</taxon>
        <taxon>Decapoda</taxon>
        <taxon>Pleocyemata</taxon>
        <taxon>Brachyura</taxon>
        <taxon>Eubrachyura</taxon>
        <taxon>Portunoidea</taxon>
        <taxon>Portunidae</taxon>
        <taxon>Portuninae</taxon>
        <taxon>Portunus</taxon>
    </lineage>
</organism>
<gene>
    <name evidence="1" type="ORF">E2C01_078910</name>
</gene>
<proteinExistence type="predicted"/>
<sequence>MVAWHPRTLTSTDLSPTPISPVEPLAKYKSVPTVTWPLTHCKEAEALATLNSSSPRI</sequence>
<name>A0A5B7IK36_PORTR</name>
<reference evidence="1 2" key="1">
    <citation type="submission" date="2019-05" db="EMBL/GenBank/DDBJ databases">
        <title>Another draft genome of Portunus trituberculatus and its Hox gene families provides insights of decapod evolution.</title>
        <authorList>
            <person name="Jeong J.-H."/>
            <person name="Song I."/>
            <person name="Kim S."/>
            <person name="Choi T."/>
            <person name="Kim D."/>
            <person name="Ryu S."/>
            <person name="Kim W."/>
        </authorList>
    </citation>
    <scope>NUCLEOTIDE SEQUENCE [LARGE SCALE GENOMIC DNA]</scope>
    <source>
        <tissue evidence="1">Muscle</tissue>
    </source>
</reference>
<accession>A0A5B7IK36</accession>